<dbReference type="EMBL" id="AUSU01007365">
    <property type="protein sequence ID" value="EPS60692.1"/>
    <property type="molecule type" value="Genomic_DNA"/>
</dbReference>
<accession>S8DM59</accession>
<dbReference type="PANTHER" id="PTHR46115">
    <property type="entry name" value="THIOREDOXIN-LIKE PROTEIN 1"/>
    <property type="match status" value="1"/>
</dbReference>
<dbReference type="InterPro" id="IPR036249">
    <property type="entry name" value="Thioredoxin-like_sf"/>
</dbReference>
<dbReference type="OrthoDB" id="2121326at2759"/>
<evidence type="ECO:0000313" key="3">
    <source>
        <dbReference type="EMBL" id="EPS60692.1"/>
    </source>
</evidence>
<comment type="caution">
    <text evidence="3">The sequence shown here is derived from an EMBL/GenBank/DDBJ whole genome shotgun (WGS) entry which is preliminary data.</text>
</comment>
<dbReference type="CDD" id="cd02947">
    <property type="entry name" value="TRX_family"/>
    <property type="match status" value="1"/>
</dbReference>
<dbReference type="SUPFAM" id="SSF52833">
    <property type="entry name" value="Thioredoxin-like"/>
    <property type="match status" value="1"/>
</dbReference>
<evidence type="ECO:0000313" key="4">
    <source>
        <dbReference type="Proteomes" id="UP000015453"/>
    </source>
</evidence>
<dbReference type="Proteomes" id="UP000015453">
    <property type="component" value="Unassembled WGS sequence"/>
</dbReference>
<dbReference type="InterPro" id="IPR013766">
    <property type="entry name" value="Thioredoxin_domain"/>
</dbReference>
<evidence type="ECO:0000256" key="1">
    <source>
        <dbReference type="ARBA" id="ARBA00023157"/>
    </source>
</evidence>
<dbReference type="AlphaFoldDB" id="S8DM59"/>
<dbReference type="Pfam" id="PF00085">
    <property type="entry name" value="Thioredoxin"/>
    <property type="match status" value="1"/>
</dbReference>
<organism evidence="3 4">
    <name type="scientific">Genlisea aurea</name>
    <dbReference type="NCBI Taxonomy" id="192259"/>
    <lineage>
        <taxon>Eukaryota</taxon>
        <taxon>Viridiplantae</taxon>
        <taxon>Streptophyta</taxon>
        <taxon>Embryophyta</taxon>
        <taxon>Tracheophyta</taxon>
        <taxon>Spermatophyta</taxon>
        <taxon>Magnoliopsida</taxon>
        <taxon>eudicotyledons</taxon>
        <taxon>Gunneridae</taxon>
        <taxon>Pentapetalae</taxon>
        <taxon>asterids</taxon>
        <taxon>lamiids</taxon>
        <taxon>Lamiales</taxon>
        <taxon>Lentibulariaceae</taxon>
        <taxon>Genlisea</taxon>
    </lineage>
</organism>
<gene>
    <name evidence="3" type="ORF">M569_14112</name>
</gene>
<protein>
    <recommendedName>
        <fullName evidence="2">Thioredoxin domain-containing protein</fullName>
    </recommendedName>
</protein>
<keyword evidence="4" id="KW-1185">Reference proteome</keyword>
<reference evidence="3 4" key="1">
    <citation type="journal article" date="2013" name="BMC Genomics">
        <title>The miniature genome of a carnivorous plant Genlisea aurea contains a low number of genes and short non-coding sequences.</title>
        <authorList>
            <person name="Leushkin E.V."/>
            <person name="Sutormin R.A."/>
            <person name="Nabieva E.R."/>
            <person name="Penin A.A."/>
            <person name="Kondrashov A.S."/>
            <person name="Logacheva M.D."/>
        </authorList>
    </citation>
    <scope>NUCLEOTIDE SEQUENCE [LARGE SCALE GENOMIC DNA]</scope>
</reference>
<sequence>MRGVSVVLRRLIHGGASSPVARSSLCAKNLVLSSAVAVSYSTLFTDDAVRPAAICDSVASDRLQTLSVSHFRNFSSSAPASDSSNVVVIESEEQFNDSLRKAQGKLLSPIIGQLSEIYPHVTTLKIDIDKEALGTALSKLNIHSVPTLQFFHNGKKASEVVGADVQRVKETMESLYK</sequence>
<keyword evidence="1" id="KW-1015">Disulfide bond</keyword>
<name>S8DM59_9LAMI</name>
<proteinExistence type="predicted"/>
<dbReference type="Gene3D" id="3.40.30.10">
    <property type="entry name" value="Glutaredoxin"/>
    <property type="match status" value="1"/>
</dbReference>
<evidence type="ECO:0000259" key="2">
    <source>
        <dbReference type="Pfam" id="PF00085"/>
    </source>
</evidence>
<feature type="domain" description="Thioredoxin" evidence="2">
    <location>
        <begin position="105"/>
        <end position="170"/>
    </location>
</feature>